<dbReference type="VEuPathDB" id="CryptoDB:Cvel_24844"/>
<keyword evidence="1" id="KW-0547">Nucleotide-binding</keyword>
<evidence type="ECO:0000256" key="3">
    <source>
        <dbReference type="SAM" id="MobiDB-lite"/>
    </source>
</evidence>
<dbReference type="GO" id="GO:0005525">
    <property type="term" value="F:GTP binding"/>
    <property type="evidence" value="ECO:0007669"/>
    <property type="project" value="UniProtKB-KW"/>
</dbReference>
<dbReference type="Pfam" id="PF00071">
    <property type="entry name" value="Ras"/>
    <property type="match status" value="1"/>
</dbReference>
<keyword evidence="2" id="KW-0342">GTP-binding</keyword>
<dbReference type="PROSITE" id="PS51421">
    <property type="entry name" value="RAS"/>
    <property type="match status" value="1"/>
</dbReference>
<dbReference type="GO" id="GO:0003924">
    <property type="term" value="F:GTPase activity"/>
    <property type="evidence" value="ECO:0007669"/>
    <property type="project" value="InterPro"/>
</dbReference>
<dbReference type="SMART" id="SM00176">
    <property type="entry name" value="RAN"/>
    <property type="match status" value="1"/>
</dbReference>
<dbReference type="PROSITE" id="PS51419">
    <property type="entry name" value="RAB"/>
    <property type="match status" value="1"/>
</dbReference>
<dbReference type="PANTHER" id="PTHR47977">
    <property type="entry name" value="RAS-RELATED PROTEIN RAB"/>
    <property type="match status" value="1"/>
</dbReference>
<protein>
    <submittedName>
        <fullName evidence="4">Uncharacterized protein</fullName>
    </submittedName>
</protein>
<evidence type="ECO:0000256" key="2">
    <source>
        <dbReference type="ARBA" id="ARBA00023134"/>
    </source>
</evidence>
<dbReference type="FunFam" id="3.40.50.300:FF:001329">
    <property type="entry name" value="Small GTP-binding protein, putative"/>
    <property type="match status" value="1"/>
</dbReference>
<dbReference type="InterPro" id="IPR027417">
    <property type="entry name" value="P-loop_NTPase"/>
</dbReference>
<dbReference type="PROSITE" id="PS51420">
    <property type="entry name" value="RHO"/>
    <property type="match status" value="1"/>
</dbReference>
<dbReference type="InterPro" id="IPR005225">
    <property type="entry name" value="Small_GTP-bd"/>
</dbReference>
<dbReference type="SUPFAM" id="SSF52540">
    <property type="entry name" value="P-loop containing nucleoside triphosphate hydrolases"/>
    <property type="match status" value="1"/>
</dbReference>
<dbReference type="Gene3D" id="3.40.50.300">
    <property type="entry name" value="P-loop containing nucleotide triphosphate hydrolases"/>
    <property type="match status" value="1"/>
</dbReference>
<dbReference type="PRINTS" id="PR00449">
    <property type="entry name" value="RASTRNSFRMNG"/>
</dbReference>
<evidence type="ECO:0000256" key="1">
    <source>
        <dbReference type="ARBA" id="ARBA00022741"/>
    </source>
</evidence>
<reference evidence="4" key="1">
    <citation type="submission" date="2014-11" db="EMBL/GenBank/DDBJ databases">
        <authorList>
            <person name="Otto D Thomas"/>
            <person name="Naeem Raeece"/>
        </authorList>
    </citation>
    <scope>NUCLEOTIDE SEQUENCE</scope>
</reference>
<evidence type="ECO:0000313" key="4">
    <source>
        <dbReference type="EMBL" id="CEM39332.1"/>
    </source>
</evidence>
<dbReference type="SMART" id="SM00174">
    <property type="entry name" value="RHO"/>
    <property type="match status" value="1"/>
</dbReference>
<dbReference type="SMART" id="SM00173">
    <property type="entry name" value="RAS"/>
    <property type="match status" value="1"/>
</dbReference>
<organism evidence="4">
    <name type="scientific">Chromera velia CCMP2878</name>
    <dbReference type="NCBI Taxonomy" id="1169474"/>
    <lineage>
        <taxon>Eukaryota</taxon>
        <taxon>Sar</taxon>
        <taxon>Alveolata</taxon>
        <taxon>Colpodellida</taxon>
        <taxon>Chromeraceae</taxon>
        <taxon>Chromera</taxon>
    </lineage>
</organism>
<name>A0A0G4H648_9ALVE</name>
<dbReference type="PhylomeDB" id="A0A0G4H648"/>
<feature type="compositionally biased region" description="Basic residues" evidence="3">
    <location>
        <begin position="231"/>
        <end position="246"/>
    </location>
</feature>
<accession>A0A0G4H648</accession>
<feature type="region of interest" description="Disordered" evidence="3">
    <location>
        <begin position="191"/>
        <end position="254"/>
    </location>
</feature>
<dbReference type="InterPro" id="IPR050227">
    <property type="entry name" value="Rab"/>
</dbReference>
<dbReference type="SMART" id="SM00175">
    <property type="entry name" value="RAB"/>
    <property type="match status" value="1"/>
</dbReference>
<proteinExistence type="predicted"/>
<dbReference type="InterPro" id="IPR001806">
    <property type="entry name" value="Small_GTPase"/>
</dbReference>
<sequence>MFEQDIDTSLKVIVVGNGMVGKTSMITRFAKGVFTGDYKKTLAVDFLEKQMYLPKAGEDVTFLLWDTAGQEEYDAITRAYYKGAGAAVIAFSTTDRASFDAIENWYKKVTDECGTIVLALVQNKIDLLDQAAMTEEEVENIARKLNIALWKTCVKEDENVSQLFEWLGEEFVARGGEANLQARAVAPIQEMSTSPVGAKGSPTKGAKSSGGGEGEESGSPAPREGGGAISLHKKPATRRTGGKKSKLPFNCSVL</sequence>
<gene>
    <name evidence="4" type="ORF">Cvel_24844</name>
</gene>
<dbReference type="AlphaFoldDB" id="A0A0G4H648"/>
<dbReference type="NCBIfam" id="TIGR00231">
    <property type="entry name" value="small_GTP"/>
    <property type="match status" value="1"/>
</dbReference>
<dbReference type="EMBL" id="CDMZ01001922">
    <property type="protein sequence ID" value="CEM39332.1"/>
    <property type="molecule type" value="Genomic_DNA"/>
</dbReference>